<proteinExistence type="inferred from homology"/>
<dbReference type="EMBL" id="PDJC01000001">
    <property type="protein sequence ID" value="PFG17392.1"/>
    <property type="molecule type" value="Genomic_DNA"/>
</dbReference>
<organism evidence="9 10">
    <name type="scientific">Propionicimonas paludicola</name>
    <dbReference type="NCBI Taxonomy" id="185243"/>
    <lineage>
        <taxon>Bacteria</taxon>
        <taxon>Bacillati</taxon>
        <taxon>Actinomycetota</taxon>
        <taxon>Actinomycetes</taxon>
        <taxon>Propionibacteriales</taxon>
        <taxon>Nocardioidaceae</taxon>
        <taxon>Propionicimonas</taxon>
    </lineage>
</organism>
<evidence type="ECO:0000256" key="2">
    <source>
        <dbReference type="ARBA" id="ARBA00022884"/>
    </source>
</evidence>
<protein>
    <recommendedName>
        <fullName evidence="5">Large ribosomal subunit protein bL25</fullName>
    </recommendedName>
    <alternativeName>
        <fullName evidence="5">General stress protein CTC</fullName>
    </alternativeName>
</protein>
<evidence type="ECO:0000256" key="6">
    <source>
        <dbReference type="SAM" id="MobiDB-lite"/>
    </source>
</evidence>
<sequence>MIDKVRAVRAAGPGVVEAEADEVRELVGKVSENKIAAQSRTEFGKGAARRARRAGLVPAVLYGHGTDPVHLALPGHEVQLALRTANAVLEITVDEGKSQLALAKQIQKNPIKGDIEHLDLVIVRKGEKVTVEVAIQVVGEHVSEGMIVMDAQSVSLEVEATHIPADIEVDVTGLEVGSTVTVKDLKLPKGAVFTGDPGHLILSIAATPSQAALDASLGGEAASAEATEEGSAEEA</sequence>
<dbReference type="AlphaFoldDB" id="A0A2A9CUS8"/>
<dbReference type="HAMAP" id="MF_01334">
    <property type="entry name" value="Ribosomal_bL25_CTC"/>
    <property type="match status" value="1"/>
</dbReference>
<dbReference type="Gene3D" id="2.170.120.20">
    <property type="entry name" value="Ribosomal protein L25, beta domain"/>
    <property type="match status" value="1"/>
</dbReference>
<keyword evidence="1 5" id="KW-0699">rRNA-binding</keyword>
<feature type="compositionally biased region" description="Low complexity" evidence="6">
    <location>
        <begin position="216"/>
        <end position="225"/>
    </location>
</feature>
<feature type="domain" description="Large ribosomal subunit protein bL25 L25" evidence="7">
    <location>
        <begin position="35"/>
        <end position="120"/>
    </location>
</feature>
<dbReference type="Gene3D" id="2.40.240.10">
    <property type="entry name" value="Ribosomal Protein L25, Chain P"/>
    <property type="match status" value="1"/>
</dbReference>
<feature type="compositionally biased region" description="Acidic residues" evidence="6">
    <location>
        <begin position="226"/>
        <end position="235"/>
    </location>
</feature>
<accession>A0A2A9CUS8</accession>
<feature type="domain" description="Large ribosomal subunit protein bL25 beta" evidence="8">
    <location>
        <begin position="128"/>
        <end position="206"/>
    </location>
</feature>
<reference evidence="9 10" key="1">
    <citation type="submission" date="2017-10" db="EMBL/GenBank/DDBJ databases">
        <title>Sequencing the genomes of 1000 actinobacteria strains.</title>
        <authorList>
            <person name="Klenk H.-P."/>
        </authorList>
    </citation>
    <scope>NUCLEOTIDE SEQUENCE [LARGE SCALE GENOMIC DNA]</scope>
    <source>
        <strain evidence="9 10">DSM 15597</strain>
    </source>
</reference>
<dbReference type="CDD" id="cd00495">
    <property type="entry name" value="Ribosomal_L25_TL5_CTC"/>
    <property type="match status" value="1"/>
</dbReference>
<keyword evidence="3 5" id="KW-0689">Ribosomal protein</keyword>
<dbReference type="NCBIfam" id="NF004131">
    <property type="entry name" value="PRK05618.2-1"/>
    <property type="match status" value="1"/>
</dbReference>
<dbReference type="SUPFAM" id="SSF50715">
    <property type="entry name" value="Ribosomal protein L25-like"/>
    <property type="match status" value="1"/>
</dbReference>
<evidence type="ECO:0000313" key="9">
    <source>
        <dbReference type="EMBL" id="PFG17392.1"/>
    </source>
</evidence>
<comment type="function">
    <text evidence="5">This is one of the proteins that binds to the 5S RNA in the ribosome where it forms part of the central protuberance.</text>
</comment>
<dbReference type="InterPro" id="IPR011035">
    <property type="entry name" value="Ribosomal_bL25/Gln-tRNA_synth"/>
</dbReference>
<name>A0A2A9CUS8_9ACTN</name>
<gene>
    <name evidence="5" type="primary">rplY</name>
    <name evidence="5" type="synonym">ctc</name>
    <name evidence="9" type="ORF">ATK74_1960</name>
</gene>
<comment type="caution">
    <text evidence="9">The sequence shown here is derived from an EMBL/GenBank/DDBJ whole genome shotgun (WGS) entry which is preliminary data.</text>
</comment>
<dbReference type="InterPro" id="IPR020056">
    <property type="entry name" value="Rbsml_bL25/Gln-tRNA_synth_N"/>
</dbReference>
<dbReference type="GO" id="GO:0022625">
    <property type="term" value="C:cytosolic large ribosomal subunit"/>
    <property type="evidence" value="ECO:0007669"/>
    <property type="project" value="TreeGrafter"/>
</dbReference>
<keyword evidence="10" id="KW-1185">Reference proteome</keyword>
<dbReference type="InterPro" id="IPR029751">
    <property type="entry name" value="Ribosomal_L25_dom"/>
</dbReference>
<dbReference type="GO" id="GO:0006412">
    <property type="term" value="P:translation"/>
    <property type="evidence" value="ECO:0007669"/>
    <property type="project" value="UniProtKB-UniRule"/>
</dbReference>
<dbReference type="PANTHER" id="PTHR33284">
    <property type="entry name" value="RIBOSOMAL PROTEIN L25/GLN-TRNA SYNTHETASE, ANTI-CODON-BINDING DOMAIN-CONTAINING PROTEIN"/>
    <property type="match status" value="1"/>
</dbReference>
<dbReference type="InterPro" id="IPR001021">
    <property type="entry name" value="Ribosomal_bL25_long"/>
</dbReference>
<dbReference type="GO" id="GO:0003735">
    <property type="term" value="F:structural constituent of ribosome"/>
    <property type="evidence" value="ECO:0007669"/>
    <property type="project" value="InterPro"/>
</dbReference>
<dbReference type="Proteomes" id="UP000226079">
    <property type="component" value="Unassembled WGS sequence"/>
</dbReference>
<dbReference type="Pfam" id="PF01386">
    <property type="entry name" value="Ribosomal_L25p"/>
    <property type="match status" value="1"/>
</dbReference>
<dbReference type="GO" id="GO:0008097">
    <property type="term" value="F:5S rRNA binding"/>
    <property type="evidence" value="ECO:0007669"/>
    <property type="project" value="InterPro"/>
</dbReference>
<evidence type="ECO:0000256" key="1">
    <source>
        <dbReference type="ARBA" id="ARBA00022730"/>
    </source>
</evidence>
<evidence type="ECO:0000256" key="4">
    <source>
        <dbReference type="ARBA" id="ARBA00023274"/>
    </source>
</evidence>
<evidence type="ECO:0000256" key="5">
    <source>
        <dbReference type="HAMAP-Rule" id="MF_01334"/>
    </source>
</evidence>
<evidence type="ECO:0000259" key="8">
    <source>
        <dbReference type="Pfam" id="PF14693"/>
    </source>
</evidence>
<dbReference type="NCBIfam" id="TIGR00731">
    <property type="entry name" value="bL25_bact_ctc"/>
    <property type="match status" value="1"/>
</dbReference>
<comment type="subunit">
    <text evidence="5">Part of the 50S ribosomal subunit; part of the 5S rRNA/L5/L18/L25 subcomplex. Contacts the 5S rRNA. Binds to the 5S rRNA independently of L5 and L18.</text>
</comment>
<evidence type="ECO:0000259" key="7">
    <source>
        <dbReference type="Pfam" id="PF01386"/>
    </source>
</evidence>
<dbReference type="InterPro" id="IPR020057">
    <property type="entry name" value="Ribosomal_bL25_b-dom"/>
</dbReference>
<feature type="region of interest" description="Disordered" evidence="6">
    <location>
        <begin position="216"/>
        <end position="235"/>
    </location>
</feature>
<dbReference type="InterPro" id="IPR037121">
    <property type="entry name" value="Ribosomal_bL25_C"/>
</dbReference>
<keyword evidence="2 5" id="KW-0694">RNA-binding</keyword>
<dbReference type="PANTHER" id="PTHR33284:SF1">
    <property type="entry name" value="RIBOSOMAL PROTEIN L25_GLN-TRNA SYNTHETASE, ANTI-CODON-BINDING DOMAIN-CONTAINING PROTEIN"/>
    <property type="match status" value="1"/>
</dbReference>
<comment type="similarity">
    <text evidence="5">Belongs to the bacterial ribosomal protein bL25 family. CTC subfamily.</text>
</comment>
<dbReference type="Pfam" id="PF14693">
    <property type="entry name" value="Ribosomal_TL5_C"/>
    <property type="match status" value="1"/>
</dbReference>
<dbReference type="InterPro" id="IPR020930">
    <property type="entry name" value="Ribosomal_uL5_bac-type"/>
</dbReference>
<evidence type="ECO:0000313" key="10">
    <source>
        <dbReference type="Proteomes" id="UP000226079"/>
    </source>
</evidence>
<keyword evidence="4 5" id="KW-0687">Ribonucleoprotein</keyword>
<evidence type="ECO:0000256" key="3">
    <source>
        <dbReference type="ARBA" id="ARBA00022980"/>
    </source>
</evidence>